<sequence length="128" mass="14088">MPRRDGGWENSACQWANMNPTLSPDSGTPWDGLDIRIQLAAVTGFLCIHGSHGSWLFEHFSKGLVQQQGSDEQDVLYGKHFAAKPIRKLVSAIRPCTRLACSRITLITGAAMPGCGHLRLVHLWDGHL</sequence>
<dbReference type="VEuPathDB" id="FungiDB:MGYG_05386"/>
<dbReference type="Proteomes" id="UP000002669">
    <property type="component" value="Unassembled WGS sequence"/>
</dbReference>
<evidence type="ECO:0000313" key="2">
    <source>
        <dbReference type="Proteomes" id="UP000002669"/>
    </source>
</evidence>
<protein>
    <submittedName>
        <fullName evidence="1">Uncharacterized protein</fullName>
    </submittedName>
</protein>
<proteinExistence type="predicted"/>
<dbReference type="InParanoid" id="E4UVR3"/>
<dbReference type="AlphaFoldDB" id="E4UVR3"/>
<organism evidence="2">
    <name type="scientific">Arthroderma gypseum (strain ATCC MYA-4604 / CBS 118893)</name>
    <name type="common">Microsporum gypseum</name>
    <dbReference type="NCBI Taxonomy" id="535722"/>
    <lineage>
        <taxon>Eukaryota</taxon>
        <taxon>Fungi</taxon>
        <taxon>Dikarya</taxon>
        <taxon>Ascomycota</taxon>
        <taxon>Pezizomycotina</taxon>
        <taxon>Eurotiomycetes</taxon>
        <taxon>Eurotiomycetidae</taxon>
        <taxon>Onygenales</taxon>
        <taxon>Arthrodermataceae</taxon>
        <taxon>Nannizzia</taxon>
    </lineage>
</organism>
<dbReference type="HOGENOM" id="CLU_1959053_0_0_1"/>
<dbReference type="EMBL" id="DS989825">
    <property type="protein sequence ID" value="EFR02390.1"/>
    <property type="molecule type" value="Genomic_DNA"/>
</dbReference>
<keyword evidence="2" id="KW-1185">Reference proteome</keyword>
<gene>
    <name evidence="1" type="ORF">MGYG_05386</name>
</gene>
<reference evidence="2" key="1">
    <citation type="journal article" date="2012" name="MBio">
        <title>Comparative genome analysis of Trichophyton rubrum and related dermatophytes reveals candidate genes involved in infection.</title>
        <authorList>
            <person name="Martinez D.A."/>
            <person name="Oliver B.G."/>
            <person name="Graeser Y."/>
            <person name="Goldberg J.M."/>
            <person name="Li W."/>
            <person name="Martinez-Rossi N.M."/>
            <person name="Monod M."/>
            <person name="Shelest E."/>
            <person name="Barton R.C."/>
            <person name="Birch E."/>
            <person name="Brakhage A.A."/>
            <person name="Chen Z."/>
            <person name="Gurr S.J."/>
            <person name="Heiman D."/>
            <person name="Heitman J."/>
            <person name="Kosti I."/>
            <person name="Rossi A."/>
            <person name="Saif S."/>
            <person name="Samalova M."/>
            <person name="Saunders C.W."/>
            <person name="Shea T."/>
            <person name="Summerbell R.C."/>
            <person name="Xu J."/>
            <person name="Young S."/>
            <person name="Zeng Q."/>
            <person name="Birren B.W."/>
            <person name="Cuomo C.A."/>
            <person name="White T.C."/>
        </authorList>
    </citation>
    <scope>NUCLEOTIDE SEQUENCE [LARGE SCALE GENOMIC DNA]</scope>
    <source>
        <strain evidence="2">ATCC MYA-4604 / CBS 118893</strain>
    </source>
</reference>
<dbReference type="RefSeq" id="XP_003172801.1">
    <property type="nucleotide sequence ID" value="XM_003172753.1"/>
</dbReference>
<accession>E4UVR3</accession>
<name>E4UVR3_ARTGP</name>
<evidence type="ECO:0000313" key="1">
    <source>
        <dbReference type="EMBL" id="EFR02390.1"/>
    </source>
</evidence>
<dbReference type="GeneID" id="10028077"/>